<sequence length="387" mass="42544">MLLLHTSDWHLGRSFHGTGMEAAQRRFIDELVRTVRDLSVDVVLIAGDVYDRAMPGVDVVTLFDDALVRLRAAGAQVVVTSGNHDSAIRLGFGARLLAAGGVHVRTEVERVGEPVVFDGGDHHVAIYPVPYLEPRMVRHALGVEDLGHQPVMDAALAAVRADVAERRKHASVPTLAVVMAHVFASGAEPSDSERELSIGGVDSVAVSTFTDFDYAALGHLHGRQTLDHRVRYSGSPIAYSFSEEHHRKGAWLVATGPDGVSSIDPVEWTPERRLATLVADLDDLESSPEYDDAESAYCQITVTDPERPPKALERLRQRFPYLLKLAFEPRGRRADAATYASRVAAAHDPAQVTGDFVEHVRQRRLNAAEEREMRQAFAAVREEETSR</sequence>
<evidence type="ECO:0000256" key="1">
    <source>
        <dbReference type="ARBA" id="ARBA00010555"/>
    </source>
</evidence>
<keyword evidence="6 7" id="KW-0269">Exonuclease</keyword>
<dbReference type="GO" id="GO:0008408">
    <property type="term" value="F:3'-5' exonuclease activity"/>
    <property type="evidence" value="ECO:0007669"/>
    <property type="project" value="InterPro"/>
</dbReference>
<dbReference type="PANTHER" id="PTHR30337:SF0">
    <property type="entry name" value="NUCLEASE SBCCD SUBUNIT D"/>
    <property type="match status" value="1"/>
</dbReference>
<feature type="domain" description="Nuclease SbcCD subunit D C-terminal" evidence="9">
    <location>
        <begin position="272"/>
        <end position="359"/>
    </location>
</feature>
<keyword evidence="7" id="KW-0255">Endonuclease</keyword>
<evidence type="ECO:0000259" key="9">
    <source>
        <dbReference type="Pfam" id="PF12320"/>
    </source>
</evidence>
<evidence type="ECO:0000313" key="10">
    <source>
        <dbReference type="EMBL" id="MBG6083610.1"/>
    </source>
</evidence>
<dbReference type="InterPro" id="IPR050535">
    <property type="entry name" value="DNA_Repair-Maintenance_Comp"/>
</dbReference>
<dbReference type="GO" id="GO:0006260">
    <property type="term" value="P:DNA replication"/>
    <property type="evidence" value="ECO:0007669"/>
    <property type="project" value="UniProtKB-KW"/>
</dbReference>
<dbReference type="InterPro" id="IPR026843">
    <property type="entry name" value="SbcD_C"/>
</dbReference>
<accession>A0A931DBD0</accession>
<dbReference type="GO" id="GO:0006310">
    <property type="term" value="P:DNA recombination"/>
    <property type="evidence" value="ECO:0007669"/>
    <property type="project" value="UniProtKB-KW"/>
</dbReference>
<evidence type="ECO:0000259" key="8">
    <source>
        <dbReference type="Pfam" id="PF00149"/>
    </source>
</evidence>
<keyword evidence="4 7" id="KW-0540">Nuclease</keyword>
<evidence type="ECO:0000256" key="4">
    <source>
        <dbReference type="ARBA" id="ARBA00022722"/>
    </source>
</evidence>
<comment type="similarity">
    <text evidence="1 7">Belongs to the SbcD family.</text>
</comment>
<comment type="function">
    <text evidence="7">SbcCD cleaves DNA hairpin structures. These structures can inhibit DNA replication and are intermediates in certain DNA recombination reactions. The complex acts as a 3'-&gt;5' double strand exonuclease that can open hairpins. It also has a 5' single-strand endonuclease activity.</text>
</comment>
<dbReference type="Pfam" id="PF00149">
    <property type="entry name" value="Metallophos"/>
    <property type="match status" value="1"/>
</dbReference>
<dbReference type="AlphaFoldDB" id="A0A931DBD0"/>
<dbReference type="Pfam" id="PF12320">
    <property type="entry name" value="SbcD_C"/>
    <property type="match status" value="1"/>
</dbReference>
<reference evidence="10" key="1">
    <citation type="submission" date="2020-11" db="EMBL/GenBank/DDBJ databases">
        <title>Sequencing the genomes of 1000 actinobacteria strains.</title>
        <authorList>
            <person name="Klenk H.-P."/>
        </authorList>
    </citation>
    <scope>NUCLEOTIDE SEQUENCE</scope>
    <source>
        <strain evidence="10">DSM 26152</strain>
    </source>
</reference>
<dbReference type="RefSeq" id="WP_196835026.1">
    <property type="nucleotide sequence ID" value="NZ_JADOTZ010000001.1"/>
</dbReference>
<name>A0A931DBD0_9MICC</name>
<dbReference type="EMBL" id="JADOTZ010000001">
    <property type="protein sequence ID" value="MBG6083610.1"/>
    <property type="molecule type" value="Genomic_DNA"/>
</dbReference>
<evidence type="ECO:0000256" key="2">
    <source>
        <dbReference type="ARBA" id="ARBA00011322"/>
    </source>
</evidence>
<dbReference type="PANTHER" id="PTHR30337">
    <property type="entry name" value="COMPONENT OF ATP-DEPENDENT DSDNA EXONUCLEASE"/>
    <property type="match status" value="1"/>
</dbReference>
<dbReference type="InterPro" id="IPR029052">
    <property type="entry name" value="Metallo-depent_PP-like"/>
</dbReference>
<comment type="caution">
    <text evidence="10">The sequence shown here is derived from an EMBL/GenBank/DDBJ whole genome shotgun (WGS) entry which is preliminary data.</text>
</comment>
<evidence type="ECO:0000256" key="7">
    <source>
        <dbReference type="RuleBase" id="RU363069"/>
    </source>
</evidence>
<keyword evidence="11" id="KW-1185">Reference proteome</keyword>
<protein>
    <recommendedName>
        <fullName evidence="3 7">Nuclease SbcCD subunit D</fullName>
    </recommendedName>
</protein>
<dbReference type="NCBIfam" id="TIGR00619">
    <property type="entry name" value="sbcd"/>
    <property type="match status" value="1"/>
</dbReference>
<dbReference type="InterPro" id="IPR004593">
    <property type="entry name" value="SbcD"/>
</dbReference>
<dbReference type="Proteomes" id="UP000625033">
    <property type="component" value="Unassembled WGS sequence"/>
</dbReference>
<proteinExistence type="inferred from homology"/>
<dbReference type="InterPro" id="IPR041796">
    <property type="entry name" value="Mre11_N"/>
</dbReference>
<evidence type="ECO:0000256" key="6">
    <source>
        <dbReference type="ARBA" id="ARBA00022839"/>
    </source>
</evidence>
<evidence type="ECO:0000256" key="5">
    <source>
        <dbReference type="ARBA" id="ARBA00022801"/>
    </source>
</evidence>
<keyword evidence="7" id="KW-0235">DNA replication</keyword>
<dbReference type="CDD" id="cd00840">
    <property type="entry name" value="MPP_Mre11_N"/>
    <property type="match status" value="1"/>
</dbReference>
<evidence type="ECO:0000313" key="11">
    <source>
        <dbReference type="Proteomes" id="UP000625033"/>
    </source>
</evidence>
<keyword evidence="7" id="KW-0233">DNA recombination</keyword>
<feature type="domain" description="Calcineurin-like phosphoesterase" evidence="8">
    <location>
        <begin position="1"/>
        <end position="91"/>
    </location>
</feature>
<comment type="subunit">
    <text evidence="2 7">Heterodimer of SbcC and SbcD.</text>
</comment>
<dbReference type="Gene3D" id="3.60.21.10">
    <property type="match status" value="1"/>
</dbReference>
<dbReference type="InterPro" id="IPR004843">
    <property type="entry name" value="Calcineurin-like_PHP"/>
</dbReference>
<keyword evidence="5 7" id="KW-0378">Hydrolase</keyword>
<evidence type="ECO:0000256" key="3">
    <source>
        <dbReference type="ARBA" id="ARBA00013365"/>
    </source>
</evidence>
<dbReference type="SUPFAM" id="SSF56300">
    <property type="entry name" value="Metallo-dependent phosphatases"/>
    <property type="match status" value="1"/>
</dbReference>
<organism evidence="10 11">
    <name type="scientific">Zhihengliuella flava</name>
    <dbReference type="NCBI Taxonomy" id="1285193"/>
    <lineage>
        <taxon>Bacteria</taxon>
        <taxon>Bacillati</taxon>
        <taxon>Actinomycetota</taxon>
        <taxon>Actinomycetes</taxon>
        <taxon>Micrococcales</taxon>
        <taxon>Micrococcaceae</taxon>
        <taxon>Zhihengliuella</taxon>
    </lineage>
</organism>
<dbReference type="GO" id="GO:0004519">
    <property type="term" value="F:endonuclease activity"/>
    <property type="evidence" value="ECO:0007669"/>
    <property type="project" value="UniProtKB-KW"/>
</dbReference>
<gene>
    <name evidence="7" type="primary">sbcD</name>
    <name evidence="10" type="ORF">IW252_000377</name>
</gene>